<comment type="pathway">
    <text evidence="4">Cofactor biosynthesis; tetrahydrofolylpolyglutamate biosynthesis.</text>
</comment>
<dbReference type="FunFam" id="3.40.1190.10:FF:000011">
    <property type="entry name" value="Folylpolyglutamate synthase/dihydrofolate synthase"/>
    <property type="match status" value="1"/>
</dbReference>
<evidence type="ECO:0000256" key="9">
    <source>
        <dbReference type="ARBA" id="ARBA00022598"/>
    </source>
</evidence>
<evidence type="ECO:0000256" key="1">
    <source>
        <dbReference type="ARBA" id="ARBA00001946"/>
    </source>
</evidence>
<dbReference type="PROSITE" id="PS01012">
    <property type="entry name" value="FOLYLPOLYGLU_SYNT_2"/>
    <property type="match status" value="1"/>
</dbReference>
<evidence type="ECO:0000256" key="4">
    <source>
        <dbReference type="ARBA" id="ARBA00005150"/>
    </source>
</evidence>
<evidence type="ECO:0000256" key="5">
    <source>
        <dbReference type="ARBA" id="ARBA00008276"/>
    </source>
</evidence>
<evidence type="ECO:0000256" key="2">
    <source>
        <dbReference type="ARBA" id="ARBA00002714"/>
    </source>
</evidence>
<evidence type="ECO:0000256" key="12">
    <source>
        <dbReference type="ARBA" id="ARBA00022840"/>
    </source>
</evidence>
<dbReference type="PIRSF" id="PIRSF001563">
    <property type="entry name" value="Folylpolyglu_synth"/>
    <property type="match status" value="1"/>
</dbReference>
<evidence type="ECO:0000259" key="23">
    <source>
        <dbReference type="Pfam" id="PF02875"/>
    </source>
</evidence>
<comment type="function">
    <text evidence="2">Functions in two distinct reactions of the de novo folate biosynthetic pathway. Catalyzes the addition of a glutamate residue to dihydropteroate (7,8-dihydropteroate or H2Pte) to form dihydrofolate (7,8-dihydrofolate monoglutamate or H2Pte-Glu). Also catalyzes successive additions of L-glutamate to tetrahydrofolate or 10-formyltetrahydrofolate or 5,10-methylenetetrahydrofolate, leading to folylpolyglutamate derivatives.</text>
</comment>
<dbReference type="SUPFAM" id="SSF53623">
    <property type="entry name" value="MurD-like peptide ligases, catalytic domain"/>
    <property type="match status" value="1"/>
</dbReference>
<evidence type="ECO:0000256" key="18">
    <source>
        <dbReference type="ARBA" id="ARBA00047493"/>
    </source>
</evidence>
<dbReference type="GO" id="GO:0005524">
    <property type="term" value="F:ATP binding"/>
    <property type="evidence" value="ECO:0007669"/>
    <property type="project" value="UniProtKB-KW"/>
</dbReference>
<dbReference type="InterPro" id="IPR001645">
    <property type="entry name" value="Folylpolyglutamate_synth"/>
</dbReference>
<evidence type="ECO:0000256" key="6">
    <source>
        <dbReference type="ARBA" id="ARBA00013023"/>
    </source>
</evidence>
<dbReference type="GO" id="GO:0046872">
    <property type="term" value="F:metal ion binding"/>
    <property type="evidence" value="ECO:0007669"/>
    <property type="project" value="UniProtKB-KW"/>
</dbReference>
<gene>
    <name evidence="25" type="primary">folC</name>
    <name evidence="25" type="ORF">AHMF7616_01667</name>
</gene>
<comment type="catalytic activity">
    <reaction evidence="20">
        <text>(6R)-5,10-methylenetetrahydrofolyl-(gamma-L-Glu)(n) + L-glutamate + ATP = (6R)-5,10-methylenetetrahydrofolyl-(gamma-L-Glu)(n+1) + ADP + phosphate + H(+)</text>
        <dbReference type="Rhea" id="RHEA:51912"/>
        <dbReference type="Rhea" id="RHEA-COMP:13257"/>
        <dbReference type="Rhea" id="RHEA-COMP:13258"/>
        <dbReference type="ChEBI" id="CHEBI:15378"/>
        <dbReference type="ChEBI" id="CHEBI:29985"/>
        <dbReference type="ChEBI" id="CHEBI:30616"/>
        <dbReference type="ChEBI" id="CHEBI:43474"/>
        <dbReference type="ChEBI" id="CHEBI:136572"/>
        <dbReference type="ChEBI" id="CHEBI:456216"/>
        <dbReference type="EC" id="6.3.2.17"/>
    </reaction>
</comment>
<dbReference type="Gene3D" id="3.40.1190.10">
    <property type="entry name" value="Mur-like, catalytic domain"/>
    <property type="match status" value="1"/>
</dbReference>
<evidence type="ECO:0000256" key="10">
    <source>
        <dbReference type="ARBA" id="ARBA00022723"/>
    </source>
</evidence>
<evidence type="ECO:0000256" key="17">
    <source>
        <dbReference type="ARBA" id="ARBA00032510"/>
    </source>
</evidence>
<dbReference type="NCBIfam" id="TIGR01499">
    <property type="entry name" value="folC"/>
    <property type="match status" value="1"/>
</dbReference>
<evidence type="ECO:0000256" key="22">
    <source>
        <dbReference type="PIRNR" id="PIRNR001563"/>
    </source>
</evidence>
<name>A0A369QIG7_9BACT</name>
<comment type="catalytic activity">
    <reaction evidence="21">
        <text>7,8-dihydropteroate + L-glutamate + ATP = 7,8-dihydrofolate + ADP + phosphate + H(+)</text>
        <dbReference type="Rhea" id="RHEA:23584"/>
        <dbReference type="ChEBI" id="CHEBI:15378"/>
        <dbReference type="ChEBI" id="CHEBI:17839"/>
        <dbReference type="ChEBI" id="CHEBI:29985"/>
        <dbReference type="ChEBI" id="CHEBI:30616"/>
        <dbReference type="ChEBI" id="CHEBI:43474"/>
        <dbReference type="ChEBI" id="CHEBI:57451"/>
        <dbReference type="ChEBI" id="CHEBI:456216"/>
        <dbReference type="EC" id="6.3.2.12"/>
    </reaction>
</comment>
<comment type="catalytic activity">
    <reaction evidence="18">
        <text>(6S)-5,6,7,8-tetrahydrofolyl-(gamma-L-Glu)(n) + L-glutamate + ATP = (6S)-5,6,7,8-tetrahydrofolyl-(gamma-L-Glu)(n+1) + ADP + phosphate + H(+)</text>
        <dbReference type="Rhea" id="RHEA:10580"/>
        <dbReference type="Rhea" id="RHEA-COMP:14738"/>
        <dbReference type="Rhea" id="RHEA-COMP:14740"/>
        <dbReference type="ChEBI" id="CHEBI:15378"/>
        <dbReference type="ChEBI" id="CHEBI:29985"/>
        <dbReference type="ChEBI" id="CHEBI:30616"/>
        <dbReference type="ChEBI" id="CHEBI:43474"/>
        <dbReference type="ChEBI" id="CHEBI:141005"/>
        <dbReference type="ChEBI" id="CHEBI:456216"/>
        <dbReference type="EC" id="6.3.2.17"/>
    </reaction>
</comment>
<keyword evidence="13" id="KW-0460">Magnesium</keyword>
<dbReference type="EC" id="6.3.2.12" evidence="6"/>
<dbReference type="InterPro" id="IPR004101">
    <property type="entry name" value="Mur_ligase_C"/>
</dbReference>
<comment type="similarity">
    <text evidence="5 22">Belongs to the folylpolyglutamate synthase family.</text>
</comment>
<keyword evidence="14" id="KW-0289">Folate biosynthesis</keyword>
<dbReference type="PANTHER" id="PTHR11136:SF0">
    <property type="entry name" value="DIHYDROFOLATE SYNTHETASE-RELATED"/>
    <property type="match status" value="1"/>
</dbReference>
<keyword evidence="26" id="KW-1185">Reference proteome</keyword>
<comment type="caution">
    <text evidence="25">The sequence shown here is derived from an EMBL/GenBank/DDBJ whole genome shotgun (WGS) entry which is preliminary data.</text>
</comment>
<comment type="cofactor">
    <cofactor evidence="1">
        <name>Mg(2+)</name>
        <dbReference type="ChEBI" id="CHEBI:18420"/>
    </cofactor>
</comment>
<dbReference type="AlphaFoldDB" id="A0A369QIG7"/>
<dbReference type="Gene3D" id="3.90.190.20">
    <property type="entry name" value="Mur ligase, C-terminal domain"/>
    <property type="match status" value="1"/>
</dbReference>
<dbReference type="SUPFAM" id="SSF53244">
    <property type="entry name" value="MurD-like peptide ligases, peptide-binding domain"/>
    <property type="match status" value="1"/>
</dbReference>
<evidence type="ECO:0000256" key="21">
    <source>
        <dbReference type="ARBA" id="ARBA00049161"/>
    </source>
</evidence>
<evidence type="ECO:0000256" key="11">
    <source>
        <dbReference type="ARBA" id="ARBA00022741"/>
    </source>
</evidence>
<dbReference type="RefSeq" id="WP_199474154.1">
    <property type="nucleotide sequence ID" value="NZ_QASA01000001.1"/>
</dbReference>
<dbReference type="InterPro" id="IPR036565">
    <property type="entry name" value="Mur-like_cat_sf"/>
</dbReference>
<evidence type="ECO:0000256" key="14">
    <source>
        <dbReference type="ARBA" id="ARBA00022909"/>
    </source>
</evidence>
<reference evidence="25 26" key="1">
    <citation type="submission" date="2018-04" db="EMBL/GenBank/DDBJ databases">
        <title>Adhaeribacter sp. HMF7616 genome sequencing and assembly.</title>
        <authorList>
            <person name="Kang H."/>
            <person name="Kang J."/>
            <person name="Cha I."/>
            <person name="Kim H."/>
            <person name="Joh K."/>
        </authorList>
    </citation>
    <scope>NUCLEOTIDE SEQUENCE [LARGE SCALE GENOMIC DNA]</scope>
    <source>
        <strain evidence="25 26">HMF7616</strain>
    </source>
</reference>
<evidence type="ECO:0000256" key="7">
    <source>
        <dbReference type="ARBA" id="ARBA00013025"/>
    </source>
</evidence>
<proteinExistence type="inferred from homology"/>
<sequence>MTYSECLSYLYQHLPMFHRVGNIAFNKGLQNTEDLCFALGNPQQNFKSVHVAGTNGKGSSSNMLAAVLQQAGYKTGLYTSPHLKDFTERIKIDGQDIPQKYVVTFVEKHQNLFAQVKPSFFEMTVALAFQYFAVEKVDIAIIEVGLGGRLDSTNIITPLASLITNISLDHQSLLGNDLPSIAAEKAGIIKPLVPAVVSKTQPEISQVFRSKAAETKSPLLFADQLYTITFLEKNLKNQFFRVEKGNKILFEKMAIDLMGNYQRYNLPGVLAIVDILRDQGYLISDNDLLSGLARVQKLTGFKGRWQILQENPLVICDTGHNIDGIKQVVEQLQATTQNNQVHFVFGAVQDKDVSEILKLLPAEYQYYFCQAQIPRALPVDELIKLADAAGLSGESFATVPDAVQAAKRNASQEDIVFIGGSTFVVAEIEEL</sequence>
<evidence type="ECO:0000256" key="15">
    <source>
        <dbReference type="ARBA" id="ARBA00030048"/>
    </source>
</evidence>
<accession>A0A369QIG7</accession>
<evidence type="ECO:0000256" key="8">
    <source>
        <dbReference type="ARBA" id="ARBA00019357"/>
    </source>
</evidence>
<evidence type="ECO:0000259" key="24">
    <source>
        <dbReference type="Pfam" id="PF08245"/>
    </source>
</evidence>
<keyword evidence="10" id="KW-0479">Metal-binding</keyword>
<keyword evidence="9 22" id="KW-0436">Ligase</keyword>
<evidence type="ECO:0000256" key="13">
    <source>
        <dbReference type="ARBA" id="ARBA00022842"/>
    </source>
</evidence>
<dbReference type="InterPro" id="IPR036615">
    <property type="entry name" value="Mur_ligase_C_dom_sf"/>
</dbReference>
<feature type="domain" description="Mur ligase C-terminal" evidence="23">
    <location>
        <begin position="303"/>
        <end position="421"/>
    </location>
</feature>
<organism evidence="25 26">
    <name type="scientific">Adhaeribacter pallidiroseus</name>
    <dbReference type="NCBI Taxonomy" id="2072847"/>
    <lineage>
        <taxon>Bacteria</taxon>
        <taxon>Pseudomonadati</taxon>
        <taxon>Bacteroidota</taxon>
        <taxon>Cytophagia</taxon>
        <taxon>Cytophagales</taxon>
        <taxon>Hymenobacteraceae</taxon>
        <taxon>Adhaeribacter</taxon>
    </lineage>
</organism>
<keyword evidence="12 22" id="KW-0067">ATP-binding</keyword>
<dbReference type="PANTHER" id="PTHR11136">
    <property type="entry name" value="FOLYLPOLYGLUTAMATE SYNTHASE-RELATED"/>
    <property type="match status" value="1"/>
</dbReference>
<dbReference type="Proteomes" id="UP000253919">
    <property type="component" value="Unassembled WGS sequence"/>
</dbReference>
<evidence type="ECO:0000313" key="26">
    <source>
        <dbReference type="Proteomes" id="UP000253919"/>
    </source>
</evidence>
<evidence type="ECO:0000313" key="25">
    <source>
        <dbReference type="EMBL" id="RDC63067.1"/>
    </source>
</evidence>
<evidence type="ECO:0000256" key="20">
    <source>
        <dbReference type="ARBA" id="ARBA00049035"/>
    </source>
</evidence>
<evidence type="ECO:0000256" key="3">
    <source>
        <dbReference type="ARBA" id="ARBA00004799"/>
    </source>
</evidence>
<dbReference type="GO" id="GO:0008841">
    <property type="term" value="F:dihydrofolate synthase activity"/>
    <property type="evidence" value="ECO:0007669"/>
    <property type="project" value="UniProtKB-EC"/>
</dbReference>
<dbReference type="Pfam" id="PF08245">
    <property type="entry name" value="Mur_ligase_M"/>
    <property type="match status" value="1"/>
</dbReference>
<feature type="domain" description="Mur ligase central" evidence="24">
    <location>
        <begin position="51"/>
        <end position="272"/>
    </location>
</feature>
<protein>
    <recommendedName>
        <fullName evidence="8">Dihydrofolate synthase/folylpolyglutamate synthase</fullName>
        <ecNumber evidence="6">6.3.2.12</ecNumber>
        <ecNumber evidence="7">6.3.2.17</ecNumber>
    </recommendedName>
    <alternativeName>
        <fullName evidence="17">Folylpoly-gamma-glutamate synthetase-dihydrofolate synthetase</fullName>
    </alternativeName>
    <alternativeName>
        <fullName evidence="15">Folylpolyglutamate synthetase</fullName>
    </alternativeName>
    <alternativeName>
        <fullName evidence="16">Tetrahydrofolylpolyglutamate synthase</fullName>
    </alternativeName>
</protein>
<dbReference type="GO" id="GO:0004326">
    <property type="term" value="F:tetrahydrofolylpolyglutamate synthase activity"/>
    <property type="evidence" value="ECO:0007669"/>
    <property type="project" value="UniProtKB-EC"/>
</dbReference>
<dbReference type="InterPro" id="IPR018109">
    <property type="entry name" value="Folylpolyglutamate_synth_CS"/>
</dbReference>
<evidence type="ECO:0000256" key="16">
    <source>
        <dbReference type="ARBA" id="ARBA00030592"/>
    </source>
</evidence>
<dbReference type="Pfam" id="PF02875">
    <property type="entry name" value="Mur_ligase_C"/>
    <property type="match status" value="1"/>
</dbReference>
<keyword evidence="11 22" id="KW-0547">Nucleotide-binding</keyword>
<evidence type="ECO:0000256" key="19">
    <source>
        <dbReference type="ARBA" id="ARBA00047808"/>
    </source>
</evidence>
<dbReference type="EC" id="6.3.2.17" evidence="7"/>
<comment type="pathway">
    <text evidence="3">Cofactor biosynthesis; tetrahydrofolate biosynthesis; 7,8-dihydrofolate from 2-amino-4-hydroxy-6-hydroxymethyl-7,8-dihydropteridine diphosphate and 4-aminobenzoate: step 2/2.</text>
</comment>
<dbReference type="EMBL" id="QASA01000001">
    <property type="protein sequence ID" value="RDC63067.1"/>
    <property type="molecule type" value="Genomic_DNA"/>
</dbReference>
<dbReference type="GO" id="GO:0005737">
    <property type="term" value="C:cytoplasm"/>
    <property type="evidence" value="ECO:0007669"/>
    <property type="project" value="TreeGrafter"/>
</dbReference>
<comment type="catalytic activity">
    <reaction evidence="19">
        <text>10-formyltetrahydrofolyl-(gamma-L-Glu)(n) + L-glutamate + ATP = 10-formyltetrahydrofolyl-(gamma-L-Glu)(n+1) + ADP + phosphate + H(+)</text>
        <dbReference type="Rhea" id="RHEA:51904"/>
        <dbReference type="Rhea" id="RHEA-COMP:13088"/>
        <dbReference type="Rhea" id="RHEA-COMP:14300"/>
        <dbReference type="ChEBI" id="CHEBI:15378"/>
        <dbReference type="ChEBI" id="CHEBI:29985"/>
        <dbReference type="ChEBI" id="CHEBI:30616"/>
        <dbReference type="ChEBI" id="CHEBI:43474"/>
        <dbReference type="ChEBI" id="CHEBI:134413"/>
        <dbReference type="ChEBI" id="CHEBI:456216"/>
        <dbReference type="EC" id="6.3.2.17"/>
    </reaction>
</comment>
<dbReference type="GO" id="GO:0046656">
    <property type="term" value="P:folic acid biosynthetic process"/>
    <property type="evidence" value="ECO:0007669"/>
    <property type="project" value="UniProtKB-KW"/>
</dbReference>
<dbReference type="InterPro" id="IPR013221">
    <property type="entry name" value="Mur_ligase_cen"/>
</dbReference>